<dbReference type="InterPro" id="IPR059226">
    <property type="entry name" value="Choice_anch_Q_dom"/>
</dbReference>
<dbReference type="GO" id="GO:0005509">
    <property type="term" value="F:calcium ion binding"/>
    <property type="evidence" value="ECO:0007669"/>
    <property type="project" value="InterPro"/>
</dbReference>
<reference evidence="1" key="1">
    <citation type="submission" date="2018-05" db="EMBL/GenBank/DDBJ databases">
        <authorList>
            <person name="Lanie J.A."/>
            <person name="Ng W.-L."/>
            <person name="Kazmierczak K.M."/>
            <person name="Andrzejewski T.M."/>
            <person name="Davidsen T.M."/>
            <person name="Wayne K.J."/>
            <person name="Tettelin H."/>
            <person name="Glass J.I."/>
            <person name="Rusch D."/>
            <person name="Podicherti R."/>
            <person name="Tsui H.-C.T."/>
            <person name="Winkler M.E."/>
        </authorList>
    </citation>
    <scope>NUCLEOTIDE SEQUENCE</scope>
</reference>
<evidence type="ECO:0008006" key="2">
    <source>
        <dbReference type="Google" id="ProtNLM"/>
    </source>
</evidence>
<organism evidence="1">
    <name type="scientific">marine metagenome</name>
    <dbReference type="NCBI Taxonomy" id="408172"/>
    <lineage>
        <taxon>unclassified sequences</taxon>
        <taxon>metagenomes</taxon>
        <taxon>ecological metagenomes</taxon>
    </lineage>
</organism>
<dbReference type="Pfam" id="PF17963">
    <property type="entry name" value="Big_9"/>
    <property type="match status" value="1"/>
</dbReference>
<dbReference type="InterPro" id="IPR015919">
    <property type="entry name" value="Cadherin-like_sf"/>
</dbReference>
<dbReference type="NCBIfam" id="TIGR04183">
    <property type="entry name" value="Por_Secre_tail"/>
    <property type="match status" value="1"/>
</dbReference>
<gene>
    <name evidence="1" type="ORF">METZ01_LOCUS79163</name>
</gene>
<name>A0A381UDU8_9ZZZZ</name>
<dbReference type="EMBL" id="UINC01006235">
    <property type="protein sequence ID" value="SVA26309.1"/>
    <property type="molecule type" value="Genomic_DNA"/>
</dbReference>
<dbReference type="AlphaFoldDB" id="A0A381UDU8"/>
<proteinExistence type="predicted"/>
<accession>A0A381UDU8</accession>
<dbReference type="Gene3D" id="2.60.40.2810">
    <property type="match status" value="1"/>
</dbReference>
<dbReference type="NCBIfam" id="NF041518">
    <property type="entry name" value="choice_anch_Q"/>
    <property type="match status" value="1"/>
</dbReference>
<dbReference type="SUPFAM" id="SSF51126">
    <property type="entry name" value="Pectin lyase-like"/>
    <property type="match status" value="1"/>
</dbReference>
<dbReference type="Gene3D" id="2.60.40.4070">
    <property type="match status" value="1"/>
</dbReference>
<dbReference type="InterPro" id="IPR026444">
    <property type="entry name" value="Secre_tail"/>
</dbReference>
<sequence length="1255" mass="140944">LFGGSMQISNSNPTINYSTIIANHGEYHGGVLYLTNESEVVVTNSILYDNIPEQFFINDPEDSLTVSFSNVQGGYEYVDFSHLASNVSSTLVTWAQSNIDANPLFNDASNDDFSLSDYSMAIGSGNSGNIINSDINGLERPAPAGSDPDIGAYENLRSIPDVWLTLENDQYFINEDSTLLFNPVLNDSIVNIHLVDLAIVDSANHGTLQIVNDSTISYQPDQNYFGTDTILYAFDNDVRSDSALTIITIYMLEDDPPVITSSDSSFAVEDEPYEYLYDGYDPDIGTNRWDIENVPTWISMDNDSITGTPLEGDLDTSFLLIYSDTYYSDTLEIQIFVTPVNDPPEIKSADSIIVDEPEYYVYNAYAEDPEDSSLAWIFSDLPSWMSTAGDSSFGSPNEGAPDTSFKIMVTDGEYWDSTSVFVDVIPYDDLPVIISSDSLLAIEDEFVTFNFGGYDPEGLPLLWSVNHLPSWLSMEGDDVVYGIPSEGDLDTLFTLIASDGLLNDSLVIGVYVSPVNDVPEITSHNIDTAYVDEYFVYYPFATDPEDSTLIWELLSAPQWMIIAGDSLYGLVPRGSDDTTFTVLVSDGELTDTLDVMLEIIDINYPPEISFAQLVGEYHDDIELTFHLYDFDDDDLGYDISFTSNGINWNNATISEQSGNAGQDTMSVIWNSMSDLAGIYNSNVQLKILAYDLDTDTLQTPDDTSSIFISEIFAVDNHIGTLSVAITETMTEYFGNIDLTYAIEDTTSDYYTINMNYSADNGGSWLPATLEGNLTGLGIMDYMDSLTWVSDDDLFNADTDLLLEVSMSDGWQSYAASQIAIHFDNQFLPLLTNVQPDTGQYMYWYDPIFFTFTGQMDLDSYTEGVILESNQRGVLEYEAEFIQGNETAQLMITPVENYYADEQIRISINQELRDVLNNPFDGNGNGDPDGIADEDSILFTVNLLGDYDRSSLVDFEDLITLQQNWWDETVTLSDEIGPAVGTPPFMQIQPDSKMDFEDLMIFVQMWNWSTGFDYDGGRMARSRQAGKNYTTLSASYPPPQVGDDVEELYLYVDLDSIQAVGALGLELSYDPEAIDYVDQSSRFDQHWTKLSYHDSANHRIVIQLADLDQEIRIQPMNKQIKLKFRRLRDTETEVNWGIDLRDRTGKTREVFTQSYKFNTTAPLPEQYALHQNYPNPFNPSTTIHYDLPKDSYIRIAIYNILGQEIRVLVDGLEPAGFRSIRWHGKDNFNRNVSAGVYFLLMDSKDFTLRRKLILLK</sequence>
<protein>
    <recommendedName>
        <fullName evidence="2">Secretion system C-terminal sorting domain-containing protein</fullName>
    </recommendedName>
</protein>
<dbReference type="SUPFAM" id="SSF49313">
    <property type="entry name" value="Cadherin-like"/>
    <property type="match status" value="2"/>
</dbReference>
<feature type="non-terminal residue" evidence="1">
    <location>
        <position position="1"/>
    </location>
</feature>
<dbReference type="InterPro" id="IPR011050">
    <property type="entry name" value="Pectin_lyase_fold/virulence"/>
</dbReference>
<dbReference type="GO" id="GO:0016020">
    <property type="term" value="C:membrane"/>
    <property type="evidence" value="ECO:0007669"/>
    <property type="project" value="InterPro"/>
</dbReference>
<evidence type="ECO:0000313" key="1">
    <source>
        <dbReference type="EMBL" id="SVA26309.1"/>
    </source>
</evidence>